<dbReference type="InterPro" id="IPR019935">
    <property type="entry name" value="CHP03546"/>
</dbReference>
<dbReference type="InterPro" id="IPR018639">
    <property type="entry name" value="DUF2062"/>
</dbReference>
<reference evidence="4" key="1">
    <citation type="journal article" date="2019" name="Int. J. Syst. Evol. Microbiol.">
        <title>The Global Catalogue of Microorganisms (GCM) 10K type strain sequencing project: providing services to taxonomists for standard genome sequencing and annotation.</title>
        <authorList>
            <consortium name="The Broad Institute Genomics Platform"/>
            <consortium name="The Broad Institute Genome Sequencing Center for Infectious Disease"/>
            <person name="Wu L."/>
            <person name="Ma J."/>
        </authorList>
    </citation>
    <scope>NUCLEOTIDE SEQUENCE [LARGE SCALE GENOMIC DNA]</scope>
    <source>
        <strain evidence="4">CECT 8288</strain>
    </source>
</reference>
<sequence>MIDPILKVFKALNSDVGPWQLSFAVALGLVIGLTPLWSVHNIIVLLLAFILRVHISTFFVFWAVFSGLAYLLDPWFHQLGSAWLTAPNLTPMWTQLYQSQWWQVAHFNHTITLGSLAVSLAAFFPVAVLFRLSVVKYRASMMPWVNKLKVVQVLKGSKLYELYSRAG</sequence>
<feature type="domain" description="DUF2062" evidence="2">
    <location>
        <begin position="17"/>
        <end position="138"/>
    </location>
</feature>
<gene>
    <name evidence="3" type="ORF">ACFOND_10515</name>
</gene>
<dbReference type="EMBL" id="JBHRYN010000012">
    <property type="protein sequence ID" value="MFC3702075.1"/>
    <property type="molecule type" value="Genomic_DNA"/>
</dbReference>
<dbReference type="RefSeq" id="WP_290281616.1">
    <property type="nucleotide sequence ID" value="NZ_JAUFQI010000001.1"/>
</dbReference>
<dbReference type="NCBIfam" id="TIGR03546">
    <property type="entry name" value="TIGR03546 family protein"/>
    <property type="match status" value="1"/>
</dbReference>
<comment type="caution">
    <text evidence="3">The sequence shown here is derived from an EMBL/GenBank/DDBJ whole genome shotgun (WGS) entry which is preliminary data.</text>
</comment>
<evidence type="ECO:0000313" key="4">
    <source>
        <dbReference type="Proteomes" id="UP001595710"/>
    </source>
</evidence>
<organism evidence="3 4">
    <name type="scientific">Reinekea marina</name>
    <dbReference type="NCBI Taxonomy" id="1310421"/>
    <lineage>
        <taxon>Bacteria</taxon>
        <taxon>Pseudomonadati</taxon>
        <taxon>Pseudomonadota</taxon>
        <taxon>Gammaproteobacteria</taxon>
        <taxon>Oceanospirillales</taxon>
        <taxon>Saccharospirillaceae</taxon>
        <taxon>Reinekea</taxon>
    </lineage>
</organism>
<dbReference type="Pfam" id="PF09835">
    <property type="entry name" value="DUF2062"/>
    <property type="match status" value="1"/>
</dbReference>
<feature type="transmembrane region" description="Helical" evidence="1">
    <location>
        <begin position="44"/>
        <end position="65"/>
    </location>
</feature>
<accession>A0ABV7WRZ6</accession>
<name>A0ABV7WRZ6_9GAMM</name>
<keyword evidence="1" id="KW-1133">Transmembrane helix</keyword>
<evidence type="ECO:0000256" key="1">
    <source>
        <dbReference type="SAM" id="Phobius"/>
    </source>
</evidence>
<keyword evidence="1" id="KW-0812">Transmembrane</keyword>
<keyword evidence="1" id="KW-0472">Membrane</keyword>
<keyword evidence="4" id="KW-1185">Reference proteome</keyword>
<dbReference type="Proteomes" id="UP001595710">
    <property type="component" value="Unassembled WGS sequence"/>
</dbReference>
<feature type="transmembrane region" description="Helical" evidence="1">
    <location>
        <begin position="19"/>
        <end position="37"/>
    </location>
</feature>
<evidence type="ECO:0000313" key="3">
    <source>
        <dbReference type="EMBL" id="MFC3702075.1"/>
    </source>
</evidence>
<protein>
    <submittedName>
        <fullName evidence="3">DUF2062 domain-containing protein</fullName>
    </submittedName>
</protein>
<feature type="transmembrane region" description="Helical" evidence="1">
    <location>
        <begin position="111"/>
        <end position="132"/>
    </location>
</feature>
<proteinExistence type="predicted"/>
<evidence type="ECO:0000259" key="2">
    <source>
        <dbReference type="Pfam" id="PF09835"/>
    </source>
</evidence>